<name>A0A498KVV9_9EURY</name>
<feature type="compositionally biased region" description="Basic and acidic residues" evidence="1">
    <location>
        <begin position="55"/>
        <end position="65"/>
    </location>
</feature>
<dbReference type="Proteomes" id="UP000289691">
    <property type="component" value="Unassembled WGS sequence"/>
</dbReference>
<keyword evidence="3" id="KW-1185">Reference proteome</keyword>
<dbReference type="RefSeq" id="WP_129069495.1">
    <property type="nucleotide sequence ID" value="NZ_RDFA01000004.1"/>
</dbReference>
<dbReference type="AlphaFoldDB" id="A0A498KVV9"/>
<evidence type="ECO:0000256" key="1">
    <source>
        <dbReference type="SAM" id="MobiDB-lite"/>
    </source>
</evidence>
<evidence type="ECO:0000313" key="2">
    <source>
        <dbReference type="EMBL" id="RXK48658.1"/>
    </source>
</evidence>
<reference evidence="2 3" key="1">
    <citation type="submission" date="2019-01" db="EMBL/GenBank/DDBJ databases">
        <title>Halorientalis sp. F13-25 a new haloarchaeum isolated from hypersaline water.</title>
        <authorList>
            <person name="Ana D.-V."/>
            <person name="Cristina S.-P."/>
            <person name="Antonio V."/>
        </authorList>
    </citation>
    <scope>NUCLEOTIDE SEQUENCE [LARGE SCALE GENOMIC DNA]</scope>
    <source>
        <strain evidence="2 3">F13-25</strain>
    </source>
</reference>
<protein>
    <submittedName>
        <fullName evidence="2">Uncharacterized protein</fullName>
    </submittedName>
</protein>
<gene>
    <name evidence="2" type="ORF">EAF64_13370</name>
</gene>
<evidence type="ECO:0000313" key="3">
    <source>
        <dbReference type="Proteomes" id="UP000289691"/>
    </source>
</evidence>
<comment type="caution">
    <text evidence="2">The sequence shown here is derived from an EMBL/GenBank/DDBJ whole genome shotgun (WGS) entry which is preliminary data.</text>
</comment>
<organism evidence="2 3">
    <name type="scientific">Halorientalis pallida</name>
    <dbReference type="NCBI Taxonomy" id="2479928"/>
    <lineage>
        <taxon>Archaea</taxon>
        <taxon>Methanobacteriati</taxon>
        <taxon>Methanobacteriota</taxon>
        <taxon>Stenosarchaea group</taxon>
        <taxon>Halobacteria</taxon>
        <taxon>Halobacteriales</taxon>
        <taxon>Haloarculaceae</taxon>
        <taxon>Halorientalis</taxon>
    </lineage>
</organism>
<sequence>MCHGLAPGFILRDEIAEELLEEAREQAETETTTEETPSFATDDEPAGDAITGGATDRDRPTGGPK</sequence>
<dbReference type="EMBL" id="RDFA01000004">
    <property type="protein sequence ID" value="RXK48658.1"/>
    <property type="molecule type" value="Genomic_DNA"/>
</dbReference>
<accession>A0A498KVV9</accession>
<proteinExistence type="predicted"/>
<feature type="region of interest" description="Disordered" evidence="1">
    <location>
        <begin position="23"/>
        <end position="65"/>
    </location>
</feature>